<dbReference type="InterPro" id="IPR016534">
    <property type="entry name" value="VPS16"/>
</dbReference>
<dbReference type="PANTHER" id="PTHR12811:SF0">
    <property type="entry name" value="VACUOLAR PROTEIN SORTING-ASSOCIATED PROTEIN 16 HOMOLOG"/>
    <property type="match status" value="1"/>
</dbReference>
<evidence type="ECO:0000259" key="3">
    <source>
        <dbReference type="Pfam" id="PF04840"/>
    </source>
</evidence>
<dbReference type="GO" id="GO:0016197">
    <property type="term" value="P:endosomal transport"/>
    <property type="evidence" value="ECO:0007669"/>
    <property type="project" value="TreeGrafter"/>
</dbReference>
<keyword evidence="2" id="KW-0653">Protein transport</keyword>
<dbReference type="Proteomes" id="UP001213623">
    <property type="component" value="Chromosome 2"/>
</dbReference>
<feature type="domain" description="Vps16 C-terminal" evidence="3">
    <location>
        <begin position="662"/>
        <end position="844"/>
    </location>
</feature>
<dbReference type="SUPFAM" id="SSF50969">
    <property type="entry name" value="YVTN repeat-like/Quinoprotein amine dehydrogenase"/>
    <property type="match status" value="1"/>
</dbReference>
<comment type="similarity">
    <text evidence="1 2">Belongs to the VPS16 family.</text>
</comment>
<dbReference type="Pfam" id="PF04840">
    <property type="entry name" value="Vps16_C"/>
    <property type="match status" value="2"/>
</dbReference>
<accession>A0AAF0EGL6</accession>
<dbReference type="InterPro" id="IPR006925">
    <property type="entry name" value="Vps16_C"/>
</dbReference>
<evidence type="ECO:0000313" key="5">
    <source>
        <dbReference type="EMBL" id="WFD26067.1"/>
    </source>
</evidence>
<evidence type="ECO:0000256" key="2">
    <source>
        <dbReference type="PIRNR" id="PIRNR007949"/>
    </source>
</evidence>
<comment type="function">
    <text evidence="2">Essential for vacuolar protein sorting. Required for vacuole biogenesis, stability and to maintain vacuole morphology.</text>
</comment>
<evidence type="ECO:0000256" key="1">
    <source>
        <dbReference type="ARBA" id="ARBA00009250"/>
    </source>
</evidence>
<dbReference type="GO" id="GO:0006886">
    <property type="term" value="P:intracellular protein transport"/>
    <property type="evidence" value="ECO:0007669"/>
    <property type="project" value="InterPro"/>
</dbReference>
<dbReference type="InterPro" id="IPR006926">
    <property type="entry name" value="Vps16_N"/>
</dbReference>
<dbReference type="GO" id="GO:0042144">
    <property type="term" value="P:vacuole fusion, non-autophagic"/>
    <property type="evidence" value="ECO:0007669"/>
    <property type="project" value="TreeGrafter"/>
</dbReference>
<dbReference type="Gene3D" id="1.10.150.780">
    <property type="entry name" value="Vps16, C-terminal region"/>
    <property type="match status" value="1"/>
</dbReference>
<organism evidence="5 6">
    <name type="scientific">Malassezia nana</name>
    <dbReference type="NCBI Taxonomy" id="180528"/>
    <lineage>
        <taxon>Eukaryota</taxon>
        <taxon>Fungi</taxon>
        <taxon>Dikarya</taxon>
        <taxon>Basidiomycota</taxon>
        <taxon>Ustilaginomycotina</taxon>
        <taxon>Malasseziomycetes</taxon>
        <taxon>Malasseziales</taxon>
        <taxon>Malasseziaceae</taxon>
        <taxon>Malassezia</taxon>
    </lineage>
</organism>
<dbReference type="PIRSF" id="PIRSF007949">
    <property type="entry name" value="VPS16"/>
    <property type="match status" value="1"/>
</dbReference>
<dbReference type="PANTHER" id="PTHR12811">
    <property type="entry name" value="VACUOLAR PROTEIN SORTING VPS16"/>
    <property type="match status" value="1"/>
</dbReference>
<dbReference type="InterPro" id="IPR011044">
    <property type="entry name" value="Quino_amine_DH_bsu"/>
</dbReference>
<dbReference type="GO" id="GO:0005768">
    <property type="term" value="C:endosome"/>
    <property type="evidence" value="ECO:0007669"/>
    <property type="project" value="TreeGrafter"/>
</dbReference>
<dbReference type="Pfam" id="PF04841">
    <property type="entry name" value="Vps16_N"/>
    <property type="match status" value="2"/>
</dbReference>
<gene>
    <name evidence="5" type="primary">vps16</name>
    <name evidence="5" type="ORF">MNAN1_001042</name>
</gene>
<keyword evidence="6" id="KW-1185">Reference proteome</keyword>
<evidence type="ECO:0000259" key="4">
    <source>
        <dbReference type="Pfam" id="PF04841"/>
    </source>
</evidence>
<evidence type="ECO:0000313" key="6">
    <source>
        <dbReference type="Proteomes" id="UP001213623"/>
    </source>
</evidence>
<dbReference type="InterPro" id="IPR038132">
    <property type="entry name" value="Vps16_C_sf"/>
</dbReference>
<dbReference type="GO" id="GO:0030897">
    <property type="term" value="C:HOPS complex"/>
    <property type="evidence" value="ECO:0007669"/>
    <property type="project" value="TreeGrafter"/>
</dbReference>
<dbReference type="GO" id="GO:0003779">
    <property type="term" value="F:actin binding"/>
    <property type="evidence" value="ECO:0007669"/>
    <property type="project" value="TreeGrafter"/>
</dbReference>
<reference evidence="5" key="1">
    <citation type="submission" date="2023-03" db="EMBL/GenBank/DDBJ databases">
        <title>Mating type loci evolution in Malassezia.</title>
        <authorList>
            <person name="Coelho M.A."/>
        </authorList>
    </citation>
    <scope>NUCLEOTIDE SEQUENCE</scope>
    <source>
        <strain evidence="5">CBS 9557</strain>
    </source>
</reference>
<dbReference type="AlphaFoldDB" id="A0AAF0EGL6"/>
<feature type="domain" description="Vps16 N-terminal" evidence="4">
    <location>
        <begin position="2"/>
        <end position="111"/>
    </location>
</feature>
<feature type="domain" description="Vps16 C-terminal" evidence="3">
    <location>
        <begin position="555"/>
        <end position="632"/>
    </location>
</feature>
<protein>
    <recommendedName>
        <fullName evidence="2">Probable vacuolar protein sorting-associated protein 16 homolog</fullName>
    </recommendedName>
</protein>
<keyword evidence="2" id="KW-0813">Transport</keyword>
<feature type="domain" description="Vps16 N-terminal" evidence="4">
    <location>
        <begin position="316"/>
        <end position="462"/>
    </location>
</feature>
<dbReference type="EMBL" id="CP119893">
    <property type="protein sequence ID" value="WFD26067.1"/>
    <property type="molecule type" value="Genomic_DNA"/>
</dbReference>
<sequence>MAEWHRLGETYYRRTRLYELPWPSQRLDQALVATSEDGGLVAITRDPRQLVALGEAGAMEPQIHVYTGAGQLLETLPLDTSSQLVALGFSWRDDLVTVHDDGHVRLYSLLVPCPRGDTVRRAATPSSHYIPLALGVEAADTGVAAALIDSDRVYAVLRTGAVVEAPLPTTPATDSLWTQKTHAEPPRMHAPLAVPPATLHLRAWAPRRSAPGVLVIADERVWALDAQGYHALPVPEAPYVAVRASPNGQLLALVTASHVHVVRADDARTLRTWDMSESEAFQRARPAPPIPELLDEAMPWPASSRRGGLGDTGLCAIEWCGNNAVALAWPDQVLLLGPFDAPVRLAVQGLSFLQSDADGVRIIDAHAHDHVARVAPSTERALRPGSTQGAALLLEAARLAPSESARAYEMVRALGADLRSAIDTCLDAATHEWDTEVQRRLLQAVLFGQTWLDTPDPTKFVRVSRTLRALQAVRAPAMGIPARYDPSGLGVWLYRLAMRAQHARAVAICQALGVRADAVLLHWARAYIARARISDDDERVAQTIIARFQRARTLRYADIARTAWQAGRARVASLLLEHELRALDQVPLLLQMQEHSTALARAVESGDTDLIYHVLFVLQSRMARAAFLHVVQTVEVRETEWDASTVGLRPSARPSYVALTAHLLETYAAEQNPALLRDFYFQDDRHSDLALQCISTAYAQPASERIEALRRAEQHFSDDRACATEARLTGETVSLLPQQSAIAAELAALGVRPARGVQGRSLYDTMELCVAHGLQRRAERLKHDFRVPDARYFAIQMRAYVAQSDFSALWRLVTQRRPPNGYAPVVSALVQAGHVDEACRYVARGTHDKATP</sequence>
<proteinExistence type="inferred from homology"/>
<name>A0AAF0EGL6_9BASI</name>